<dbReference type="AlphaFoldDB" id="A0A0A9ECD0"/>
<protein>
    <submittedName>
        <fullName evidence="2">Sut4</fullName>
    </submittedName>
</protein>
<name>A0A0A9ECD0_ARUDO</name>
<evidence type="ECO:0000256" key="1">
    <source>
        <dbReference type="SAM" id="MobiDB-lite"/>
    </source>
</evidence>
<organism evidence="2">
    <name type="scientific">Arundo donax</name>
    <name type="common">Giant reed</name>
    <name type="synonym">Donax arundinaceus</name>
    <dbReference type="NCBI Taxonomy" id="35708"/>
    <lineage>
        <taxon>Eukaryota</taxon>
        <taxon>Viridiplantae</taxon>
        <taxon>Streptophyta</taxon>
        <taxon>Embryophyta</taxon>
        <taxon>Tracheophyta</taxon>
        <taxon>Spermatophyta</taxon>
        <taxon>Magnoliopsida</taxon>
        <taxon>Liliopsida</taxon>
        <taxon>Poales</taxon>
        <taxon>Poaceae</taxon>
        <taxon>PACMAD clade</taxon>
        <taxon>Arundinoideae</taxon>
        <taxon>Arundineae</taxon>
        <taxon>Arundo</taxon>
    </lineage>
</organism>
<accession>A0A0A9ECD0</accession>
<reference evidence="2" key="1">
    <citation type="submission" date="2014-09" db="EMBL/GenBank/DDBJ databases">
        <authorList>
            <person name="Magalhaes I.L.F."/>
            <person name="Oliveira U."/>
            <person name="Santos F.R."/>
            <person name="Vidigal T.H.D.A."/>
            <person name="Brescovit A.D."/>
            <person name="Santos A.J."/>
        </authorList>
    </citation>
    <scope>NUCLEOTIDE SEQUENCE</scope>
    <source>
        <tissue evidence="2">Shoot tissue taken approximately 20 cm above the soil surface</tissue>
    </source>
</reference>
<feature type="region of interest" description="Disordered" evidence="1">
    <location>
        <begin position="1"/>
        <end position="79"/>
    </location>
</feature>
<feature type="compositionally biased region" description="Basic and acidic residues" evidence="1">
    <location>
        <begin position="53"/>
        <end position="68"/>
    </location>
</feature>
<dbReference type="EMBL" id="GBRH01204238">
    <property type="protein sequence ID" value="JAD93657.1"/>
    <property type="molecule type" value="Transcribed_RNA"/>
</dbReference>
<evidence type="ECO:0000313" key="2">
    <source>
        <dbReference type="EMBL" id="JAD93657.1"/>
    </source>
</evidence>
<feature type="compositionally biased region" description="Polar residues" evidence="1">
    <location>
        <begin position="70"/>
        <end position="79"/>
    </location>
</feature>
<feature type="compositionally biased region" description="Low complexity" evidence="1">
    <location>
        <begin position="29"/>
        <end position="39"/>
    </location>
</feature>
<reference evidence="2" key="2">
    <citation type="journal article" date="2015" name="Data Brief">
        <title>Shoot transcriptome of the giant reed, Arundo donax.</title>
        <authorList>
            <person name="Barrero R.A."/>
            <person name="Guerrero F.D."/>
            <person name="Moolhuijzen P."/>
            <person name="Goolsby J.A."/>
            <person name="Tidwell J."/>
            <person name="Bellgard S.E."/>
            <person name="Bellgard M.I."/>
        </authorList>
    </citation>
    <scope>NUCLEOTIDE SEQUENCE</scope>
    <source>
        <tissue evidence="2">Shoot tissue taken approximately 20 cm above the soil surface</tissue>
    </source>
</reference>
<proteinExistence type="predicted"/>
<sequence>MAPRRREPGVTSSPKRRPRSAEKPTVRTAAAMEAAPAAMKGRRRPSGEAGATRSERWPTRGWTRRPERGPQSQTRLAKA</sequence>